<evidence type="ECO:0000259" key="9">
    <source>
        <dbReference type="PROSITE" id="PS50928"/>
    </source>
</evidence>
<gene>
    <name evidence="10" type="ORF">FHS82_001322</name>
</gene>
<dbReference type="CDD" id="cd06261">
    <property type="entry name" value="TM_PBP2"/>
    <property type="match status" value="2"/>
</dbReference>
<comment type="similarity">
    <text evidence="8">Belongs to the binding-protein-dependent transport system permease family.</text>
</comment>
<feature type="transmembrane region" description="Helical" evidence="8">
    <location>
        <begin position="321"/>
        <end position="344"/>
    </location>
</feature>
<dbReference type="RefSeq" id="WP_166950065.1">
    <property type="nucleotide sequence ID" value="NZ_JAASQI010000002.1"/>
</dbReference>
<keyword evidence="3" id="KW-1003">Cell membrane</keyword>
<evidence type="ECO:0000256" key="1">
    <source>
        <dbReference type="ARBA" id="ARBA00004429"/>
    </source>
</evidence>
<feature type="transmembrane region" description="Helical" evidence="8">
    <location>
        <begin position="501"/>
        <end position="522"/>
    </location>
</feature>
<evidence type="ECO:0000313" key="11">
    <source>
        <dbReference type="Proteomes" id="UP001429580"/>
    </source>
</evidence>
<keyword evidence="5 8" id="KW-0812">Transmembrane</keyword>
<dbReference type="Pfam" id="PF00528">
    <property type="entry name" value="BPD_transp_1"/>
    <property type="match status" value="2"/>
</dbReference>
<dbReference type="SUPFAM" id="SSF161098">
    <property type="entry name" value="MetI-like"/>
    <property type="match status" value="2"/>
</dbReference>
<evidence type="ECO:0000256" key="7">
    <source>
        <dbReference type="ARBA" id="ARBA00023136"/>
    </source>
</evidence>
<evidence type="ECO:0000256" key="3">
    <source>
        <dbReference type="ARBA" id="ARBA00022475"/>
    </source>
</evidence>
<feature type="transmembrane region" description="Helical" evidence="8">
    <location>
        <begin position="271"/>
        <end position="291"/>
    </location>
</feature>
<keyword evidence="6 8" id="KW-1133">Transmembrane helix</keyword>
<dbReference type="PROSITE" id="PS50928">
    <property type="entry name" value="ABC_TM1"/>
    <property type="match status" value="2"/>
</dbReference>
<keyword evidence="11" id="KW-1185">Reference proteome</keyword>
<evidence type="ECO:0000256" key="5">
    <source>
        <dbReference type="ARBA" id="ARBA00022692"/>
    </source>
</evidence>
<keyword evidence="4" id="KW-0997">Cell inner membrane</keyword>
<dbReference type="Proteomes" id="UP001429580">
    <property type="component" value="Unassembled WGS sequence"/>
</dbReference>
<evidence type="ECO:0000313" key="10">
    <source>
        <dbReference type="EMBL" id="NIJ57496.1"/>
    </source>
</evidence>
<evidence type="ECO:0000256" key="2">
    <source>
        <dbReference type="ARBA" id="ARBA00022448"/>
    </source>
</evidence>
<dbReference type="InterPro" id="IPR000515">
    <property type="entry name" value="MetI-like"/>
</dbReference>
<dbReference type="Gene3D" id="1.10.3720.10">
    <property type="entry name" value="MetI-like"/>
    <property type="match status" value="2"/>
</dbReference>
<evidence type="ECO:0000256" key="6">
    <source>
        <dbReference type="ARBA" id="ARBA00022989"/>
    </source>
</evidence>
<feature type="transmembrane region" description="Helical" evidence="8">
    <location>
        <begin position="86"/>
        <end position="108"/>
    </location>
</feature>
<feature type="transmembrane region" description="Helical" evidence="8">
    <location>
        <begin position="28"/>
        <end position="53"/>
    </location>
</feature>
<dbReference type="PANTHER" id="PTHR43357">
    <property type="entry name" value="INNER MEMBRANE ABC TRANSPORTER PERMEASE PROTEIN YDCV"/>
    <property type="match status" value="1"/>
</dbReference>
<keyword evidence="2 8" id="KW-0813">Transport</keyword>
<proteinExistence type="inferred from homology"/>
<dbReference type="EMBL" id="JAASQI010000002">
    <property type="protein sequence ID" value="NIJ57496.1"/>
    <property type="molecule type" value="Genomic_DNA"/>
</dbReference>
<sequence length="585" mass="63175">MEATAPKSAAPYTDYRWASAWKLAVPRLWIALLLVILGFLVLYPVAMLTYGALTNEDPVSGSGQGTISLSNFLAVLSDPAVRRATWNSLVICTGGTAIAVVVGLLFAWTTVRTNTPMRRFIEIAGMLPLFVPPLVAAFAWGLLGSPRTGLINVAFKFMGLPLSVNFYSTAGMIFIFGIYYAPYVYMFTASALKNMDPSLEEAAEIAGVGPFRTLFTIVFPLITPAILSGTLLSFVVMLGIYGIPAALGTPAQISVLTTYIYGLISWSPPNYNAAAATSVILIAVTALCVLLQQRIMRGRSYVTVSGKSFRPKQLDLGSWKWATFTFALAYLMLGVILPTIALLIASFKKFLFIPDIGALFNFSAYSLSHYEQLFANPLTWRSVINTFEIGLVTAIIGGVLAFSISYTVYRTNLAGRRTLDIISTLPVAIPGLVVGVAYIWAWIGLPLNLYGTIWILALAFVARFLPDSVKSLSTSLMQIHKDLEEASQVCGVGVLGTIRQIIVPLVMPGLISSMSLLFILAIRELGSSLFLYVSDTIPMAVLLLDFYEGGNVGVTAAFSLVQTLLLVAVIGLSTVVARSFATFSK</sequence>
<accession>A0ABX0UX29</accession>
<evidence type="ECO:0000256" key="8">
    <source>
        <dbReference type="RuleBase" id="RU363032"/>
    </source>
</evidence>
<dbReference type="PANTHER" id="PTHR43357:SF4">
    <property type="entry name" value="INNER MEMBRANE ABC TRANSPORTER PERMEASE PROTEIN YDCV"/>
    <property type="match status" value="1"/>
</dbReference>
<feature type="transmembrane region" description="Helical" evidence="8">
    <location>
        <begin position="553"/>
        <end position="577"/>
    </location>
</feature>
<feature type="transmembrane region" description="Helical" evidence="8">
    <location>
        <begin position="350"/>
        <end position="368"/>
    </location>
</feature>
<protein>
    <submittedName>
        <fullName evidence="10">Iron(III) transport system permease protein</fullName>
    </submittedName>
</protein>
<keyword evidence="7 8" id="KW-0472">Membrane</keyword>
<feature type="domain" description="ABC transmembrane type-1" evidence="9">
    <location>
        <begin position="85"/>
        <end position="292"/>
    </location>
</feature>
<evidence type="ECO:0000256" key="4">
    <source>
        <dbReference type="ARBA" id="ARBA00022519"/>
    </source>
</evidence>
<feature type="transmembrane region" description="Helical" evidence="8">
    <location>
        <begin position="389"/>
        <end position="409"/>
    </location>
</feature>
<comment type="caution">
    <text evidence="10">The sequence shown here is derived from an EMBL/GenBank/DDBJ whole genome shotgun (WGS) entry which is preliminary data.</text>
</comment>
<feature type="domain" description="ABC transmembrane type-1" evidence="9">
    <location>
        <begin position="383"/>
        <end position="573"/>
    </location>
</feature>
<dbReference type="InterPro" id="IPR035906">
    <property type="entry name" value="MetI-like_sf"/>
</dbReference>
<comment type="subcellular location">
    <subcellularLocation>
        <location evidence="1">Cell inner membrane</location>
        <topology evidence="1">Multi-pass membrane protein</topology>
    </subcellularLocation>
    <subcellularLocation>
        <location evidence="8">Cell membrane</location>
        <topology evidence="8">Multi-pass membrane protein</topology>
    </subcellularLocation>
</comment>
<reference evidence="10 11" key="1">
    <citation type="submission" date="2020-03" db="EMBL/GenBank/DDBJ databases">
        <title>Genomic Encyclopedia of Type Strains, Phase IV (KMG-IV): sequencing the most valuable type-strain genomes for metagenomic binning, comparative biology and taxonomic classification.</title>
        <authorList>
            <person name="Goeker M."/>
        </authorList>
    </citation>
    <scope>NUCLEOTIDE SEQUENCE [LARGE SCALE GENOMIC DNA]</scope>
    <source>
        <strain evidence="10 11">DSM 103870</strain>
    </source>
</reference>
<feature type="transmembrane region" description="Helical" evidence="8">
    <location>
        <begin position="214"/>
        <end position="241"/>
    </location>
</feature>
<feature type="transmembrane region" description="Helical" evidence="8">
    <location>
        <begin position="120"/>
        <end position="144"/>
    </location>
</feature>
<organism evidence="10 11">
    <name type="scientific">Pseudochelatococcus lubricantis</name>
    <dbReference type="NCBI Taxonomy" id="1538102"/>
    <lineage>
        <taxon>Bacteria</taxon>
        <taxon>Pseudomonadati</taxon>
        <taxon>Pseudomonadota</taxon>
        <taxon>Alphaproteobacteria</taxon>
        <taxon>Hyphomicrobiales</taxon>
        <taxon>Chelatococcaceae</taxon>
        <taxon>Pseudochelatococcus</taxon>
    </lineage>
</organism>
<feature type="transmembrane region" description="Helical" evidence="8">
    <location>
        <begin position="447"/>
        <end position="465"/>
    </location>
</feature>
<feature type="transmembrane region" description="Helical" evidence="8">
    <location>
        <begin position="421"/>
        <end position="440"/>
    </location>
</feature>
<feature type="transmembrane region" description="Helical" evidence="8">
    <location>
        <begin position="164"/>
        <end position="185"/>
    </location>
</feature>
<name>A0ABX0UX29_9HYPH</name>